<name>A0A7T8GZS7_CALRO</name>
<evidence type="ECO:0000313" key="1">
    <source>
        <dbReference type="EMBL" id="QQP40832.1"/>
    </source>
</evidence>
<evidence type="ECO:0000313" key="2">
    <source>
        <dbReference type="Proteomes" id="UP000595437"/>
    </source>
</evidence>
<accession>A0A7T8GZS7</accession>
<organism evidence="1 2">
    <name type="scientific">Caligus rogercresseyi</name>
    <name type="common">Sea louse</name>
    <dbReference type="NCBI Taxonomy" id="217165"/>
    <lineage>
        <taxon>Eukaryota</taxon>
        <taxon>Metazoa</taxon>
        <taxon>Ecdysozoa</taxon>
        <taxon>Arthropoda</taxon>
        <taxon>Crustacea</taxon>
        <taxon>Multicrustacea</taxon>
        <taxon>Hexanauplia</taxon>
        <taxon>Copepoda</taxon>
        <taxon>Siphonostomatoida</taxon>
        <taxon>Caligidae</taxon>
        <taxon>Caligus</taxon>
    </lineage>
</organism>
<dbReference type="Proteomes" id="UP000595437">
    <property type="component" value="Chromosome 10"/>
</dbReference>
<reference evidence="2" key="1">
    <citation type="submission" date="2021-01" db="EMBL/GenBank/DDBJ databases">
        <title>Caligus Genome Assembly.</title>
        <authorList>
            <person name="Gallardo-Escarate C."/>
        </authorList>
    </citation>
    <scope>NUCLEOTIDE SEQUENCE [LARGE SCALE GENOMIC DNA]</scope>
</reference>
<proteinExistence type="predicted"/>
<dbReference type="EMBL" id="CP045899">
    <property type="protein sequence ID" value="QQP40832.1"/>
    <property type="molecule type" value="Genomic_DNA"/>
</dbReference>
<sequence>MAFARNSAFFSAASQRTLNVGGSGLFPWLNTLQDQDYEDRTDCVLIPLMVEQRMI</sequence>
<protein>
    <submittedName>
        <fullName evidence="1">Uncharacterized protein</fullName>
    </submittedName>
</protein>
<gene>
    <name evidence="1" type="ORF">FKW44_015015</name>
</gene>
<keyword evidence="2" id="KW-1185">Reference proteome</keyword>
<dbReference type="AlphaFoldDB" id="A0A7T8GZS7"/>